<dbReference type="InterPro" id="IPR030374">
    <property type="entry name" value="PABS"/>
</dbReference>
<dbReference type="CDD" id="cd02440">
    <property type="entry name" value="AdoMet_MTases"/>
    <property type="match status" value="1"/>
</dbReference>
<reference evidence="8" key="1">
    <citation type="submission" date="2017-09" db="EMBL/GenBank/DDBJ databases">
        <title>Depth-based differentiation of microbial function through sediment-hosted aquifers and enrichment of novel symbionts in the deep terrestrial subsurface.</title>
        <authorList>
            <person name="Probst A.J."/>
            <person name="Ladd B."/>
            <person name="Jarett J.K."/>
            <person name="Geller-Mcgrath D.E."/>
            <person name="Sieber C.M.K."/>
            <person name="Emerson J.B."/>
            <person name="Anantharaman K."/>
            <person name="Thomas B.C."/>
            <person name="Malmstrom R."/>
            <person name="Stieglmeier M."/>
            <person name="Klingl A."/>
            <person name="Woyke T."/>
            <person name="Ryan C.M."/>
            <person name="Banfield J.F."/>
        </authorList>
    </citation>
    <scope>NUCLEOTIDE SEQUENCE [LARGE SCALE GENOMIC DNA]</scope>
</reference>
<dbReference type="GO" id="GO:0006596">
    <property type="term" value="P:polyamine biosynthetic process"/>
    <property type="evidence" value="ECO:0007669"/>
    <property type="project" value="UniProtKB-UniRule"/>
</dbReference>
<feature type="transmembrane region" description="Helical" evidence="5">
    <location>
        <begin position="118"/>
        <end position="142"/>
    </location>
</feature>
<evidence type="ECO:0000256" key="2">
    <source>
        <dbReference type="ARBA" id="ARBA00022679"/>
    </source>
</evidence>
<evidence type="ECO:0000259" key="6">
    <source>
        <dbReference type="PROSITE" id="PS51006"/>
    </source>
</evidence>
<feature type="transmembrane region" description="Helical" evidence="5">
    <location>
        <begin position="188"/>
        <end position="206"/>
    </location>
</feature>
<keyword evidence="3 4" id="KW-0620">Polyamine biosynthesis</keyword>
<dbReference type="AlphaFoldDB" id="A0A2M7QBC3"/>
<dbReference type="PANTHER" id="PTHR43317:SF1">
    <property type="entry name" value="THERMOSPERMINE SYNTHASE ACAULIS5"/>
    <property type="match status" value="1"/>
</dbReference>
<sequence length="512" mass="55267">MPFSPTSMRRFIDSRYFLAVCSFTVGAAVMTIEMTASRVLAPHFGASLFVWTALIVTVLTSMLVGYWVGGRLARRHGEGLGLLFCSAAVSLMLGMFAVQSTSNLLAVVLHRMDLAAAVLFLGSLLLSFVVFSVPVFLLAAAGPIVMSRWLAVSDDVGGTTGRYFALSTVGSVVGTVAPSLFLVPTFGVRITMMLVAGVLGVLGLLALTGLLRWLSMMLVVVGILAVLMQARTVSSDVVYERETPYQLVRVEERDGRRYLIFNEGSGVQSVYFPDSDRTDLYFDHLAAVPFLGGGNGDSLKVAVLGLAGGTAVRQMVSALPPDATMDIVGVELDPDVVEVARDWFGLDELPMKVVRSDGRTFLDADRKYDLIIVDAYSTQLYIPPHMTTREFFALVRSRLNGGGLLVMNVNAAERSSRLLLAITNTLASVFPEVHLSKAGRSWNWLVVAGDRAPDYTNAMSHLPDGYSDVTEALAVAERVAFDPAGELLTDDRAPIELMTEKMVFAEALLGGN</sequence>
<comment type="caution">
    <text evidence="7">The sequence shown here is derived from an EMBL/GenBank/DDBJ whole genome shotgun (WGS) entry which is preliminary data.</text>
</comment>
<keyword evidence="5" id="KW-1133">Transmembrane helix</keyword>
<dbReference type="Gene3D" id="3.40.50.150">
    <property type="entry name" value="Vaccinia Virus protein VP39"/>
    <property type="match status" value="1"/>
</dbReference>
<feature type="active site" description="Proton acceptor" evidence="4">
    <location>
        <position position="374"/>
    </location>
</feature>
<feature type="transmembrane region" description="Helical" evidence="5">
    <location>
        <begin position="48"/>
        <end position="68"/>
    </location>
</feature>
<dbReference type="Pfam" id="PF01564">
    <property type="entry name" value="Spermine_synth"/>
    <property type="match status" value="1"/>
</dbReference>
<proteinExistence type="inferred from homology"/>
<comment type="similarity">
    <text evidence="1">Belongs to the spermidine/spermine synthase family.</text>
</comment>
<dbReference type="EMBL" id="PFLC01000023">
    <property type="protein sequence ID" value="PIY62915.1"/>
    <property type="molecule type" value="Genomic_DNA"/>
</dbReference>
<evidence type="ECO:0000256" key="1">
    <source>
        <dbReference type="ARBA" id="ARBA00007867"/>
    </source>
</evidence>
<dbReference type="SUPFAM" id="SSF53335">
    <property type="entry name" value="S-adenosyl-L-methionine-dependent methyltransferases"/>
    <property type="match status" value="1"/>
</dbReference>
<organism evidence="7 8">
    <name type="scientific">Candidatus Uhrbacteria bacterium CG_4_10_14_0_8_um_filter_58_22</name>
    <dbReference type="NCBI Taxonomy" id="1975029"/>
    <lineage>
        <taxon>Bacteria</taxon>
        <taxon>Candidatus Uhriibacteriota</taxon>
    </lineage>
</organism>
<accession>A0A2M7QBC3</accession>
<evidence type="ECO:0000256" key="4">
    <source>
        <dbReference type="PROSITE-ProRule" id="PRU00354"/>
    </source>
</evidence>
<dbReference type="InterPro" id="IPR029063">
    <property type="entry name" value="SAM-dependent_MTases_sf"/>
</dbReference>
<dbReference type="Proteomes" id="UP000230973">
    <property type="component" value="Unassembled WGS sequence"/>
</dbReference>
<dbReference type="PROSITE" id="PS51006">
    <property type="entry name" value="PABS_2"/>
    <property type="match status" value="1"/>
</dbReference>
<dbReference type="GO" id="GO:0016740">
    <property type="term" value="F:transferase activity"/>
    <property type="evidence" value="ECO:0007669"/>
    <property type="project" value="UniProtKB-UniRule"/>
</dbReference>
<evidence type="ECO:0000313" key="8">
    <source>
        <dbReference type="Proteomes" id="UP000230973"/>
    </source>
</evidence>
<feature type="transmembrane region" description="Helical" evidence="5">
    <location>
        <begin position="163"/>
        <end position="182"/>
    </location>
</feature>
<feature type="transmembrane region" description="Helical" evidence="5">
    <location>
        <begin position="80"/>
        <end position="98"/>
    </location>
</feature>
<evidence type="ECO:0000313" key="7">
    <source>
        <dbReference type="EMBL" id="PIY62915.1"/>
    </source>
</evidence>
<evidence type="ECO:0000256" key="3">
    <source>
        <dbReference type="ARBA" id="ARBA00023115"/>
    </source>
</evidence>
<keyword evidence="5" id="KW-0812">Transmembrane</keyword>
<feature type="transmembrane region" description="Helical" evidence="5">
    <location>
        <begin position="16"/>
        <end position="36"/>
    </location>
</feature>
<feature type="transmembrane region" description="Helical" evidence="5">
    <location>
        <begin position="213"/>
        <end position="230"/>
    </location>
</feature>
<keyword evidence="2 4" id="KW-0808">Transferase</keyword>
<name>A0A2M7QBC3_9BACT</name>
<gene>
    <name evidence="7" type="ORF">COY93_01750</name>
</gene>
<keyword evidence="5" id="KW-0472">Membrane</keyword>
<dbReference type="NCBIfam" id="NF037959">
    <property type="entry name" value="MFS_SpdSyn"/>
    <property type="match status" value="1"/>
</dbReference>
<evidence type="ECO:0000256" key="5">
    <source>
        <dbReference type="SAM" id="Phobius"/>
    </source>
</evidence>
<dbReference type="PANTHER" id="PTHR43317">
    <property type="entry name" value="THERMOSPERMINE SYNTHASE ACAULIS5"/>
    <property type="match status" value="1"/>
</dbReference>
<feature type="domain" description="PABS" evidence="6">
    <location>
        <begin position="215"/>
        <end position="454"/>
    </location>
</feature>
<protein>
    <recommendedName>
        <fullName evidence="6">PABS domain-containing protein</fullName>
    </recommendedName>
</protein>